<dbReference type="eggNOG" id="ENOG502Z931">
    <property type="taxonomic scope" value="Bacteria"/>
</dbReference>
<protein>
    <recommendedName>
        <fullName evidence="3">Restriction endonuclease BglII</fullName>
    </recommendedName>
</protein>
<dbReference type="GO" id="GO:0000287">
    <property type="term" value="F:magnesium ion binding"/>
    <property type="evidence" value="ECO:0007669"/>
    <property type="project" value="InterPro"/>
</dbReference>
<dbReference type="SUPFAM" id="SSF52980">
    <property type="entry name" value="Restriction endonuclease-like"/>
    <property type="match status" value="1"/>
</dbReference>
<dbReference type="GO" id="GO:0003677">
    <property type="term" value="F:DNA binding"/>
    <property type="evidence" value="ECO:0007669"/>
    <property type="project" value="InterPro"/>
</dbReference>
<dbReference type="Gene3D" id="3.40.91.20">
    <property type="match status" value="1"/>
</dbReference>
<dbReference type="InterPro" id="IPR011338">
    <property type="entry name" value="BamHI/BglII/BstY"/>
</dbReference>
<dbReference type="Proteomes" id="UP000007029">
    <property type="component" value="Chromosome"/>
</dbReference>
<evidence type="ECO:0000313" key="1">
    <source>
        <dbReference type="EMBL" id="ABG30739.1"/>
    </source>
</evidence>
<dbReference type="STRING" id="375451.RD1_1080"/>
<gene>
    <name evidence="1" type="ordered locus">RD1_1080</name>
</gene>
<proteinExistence type="predicted"/>
<dbReference type="InterPro" id="IPR011335">
    <property type="entry name" value="Restrct_endonuc-II-like"/>
</dbReference>
<keyword evidence="2" id="KW-1185">Reference proteome</keyword>
<dbReference type="GO" id="GO:0009307">
    <property type="term" value="P:DNA restriction-modification system"/>
    <property type="evidence" value="ECO:0007669"/>
    <property type="project" value="InterPro"/>
</dbReference>
<dbReference type="InterPro" id="IPR015278">
    <property type="entry name" value="BglII-like"/>
</dbReference>
<dbReference type="KEGG" id="rde:RD1_1080"/>
<sequence>MRNGAVLIERDCKNGHDALASAGPKRERYKMLYDRLPDFVRENYYCGEWHHASAVLFGDHPDEWRDLMDVLTDFRLKKSHITVGGKNKSQLAASIDEFLENRGWKETRFDTKIVVDNVETETPTHKIDMFKNGVAVEIEWNNKDPFYDRDLNNFRLLHALRTVSVGVLITRSDELQDIFKKLGRGSSYGNSTTHMSKLVPRIEGGGAGGCPILTFGIKPSLYRENE</sequence>
<dbReference type="EMBL" id="CP000362">
    <property type="protein sequence ID" value="ABG30739.1"/>
    <property type="molecule type" value="Genomic_DNA"/>
</dbReference>
<dbReference type="AlphaFoldDB" id="Q16BA4"/>
<dbReference type="HOGENOM" id="CLU_080349_0_0_5"/>
<dbReference type="Pfam" id="PF09195">
    <property type="entry name" value="Endonuc-BglII"/>
    <property type="match status" value="1"/>
</dbReference>
<evidence type="ECO:0000313" key="2">
    <source>
        <dbReference type="Proteomes" id="UP000007029"/>
    </source>
</evidence>
<reference evidence="1 2" key="1">
    <citation type="journal article" date="2007" name="J. Bacteriol.">
        <title>The complete genome sequence of Roseobacter denitrificans reveals a mixotrophic rather than photosynthetic metabolism.</title>
        <authorList>
            <person name="Swingley W.D."/>
            <person name="Sadekar S."/>
            <person name="Mastrian S.D."/>
            <person name="Matthies H.J."/>
            <person name="Hao J."/>
            <person name="Ramos H."/>
            <person name="Acharya C.R."/>
            <person name="Conrad A.L."/>
            <person name="Taylor H.L."/>
            <person name="Dejesa L.C."/>
            <person name="Shah M.K."/>
            <person name="O'huallachain M.E."/>
            <person name="Lince M.T."/>
            <person name="Blankenship R.E."/>
            <person name="Beatty J.T."/>
            <person name="Touchman J.W."/>
        </authorList>
    </citation>
    <scope>NUCLEOTIDE SEQUENCE [LARGE SCALE GENOMIC DNA]</scope>
    <source>
        <strain evidence="2">ATCC 33942 / OCh 114</strain>
    </source>
</reference>
<name>Q16BA4_ROSDO</name>
<accession>Q16BA4</accession>
<dbReference type="GO" id="GO:0009036">
    <property type="term" value="F:type II site-specific deoxyribonuclease activity"/>
    <property type="evidence" value="ECO:0007669"/>
    <property type="project" value="InterPro"/>
</dbReference>
<organism evidence="1 2">
    <name type="scientific">Roseobacter denitrificans (strain ATCC 33942 / OCh 114)</name>
    <name type="common">Erythrobacter sp. (strain OCh 114)</name>
    <name type="synonym">Roseobacter denitrificans</name>
    <dbReference type="NCBI Taxonomy" id="375451"/>
    <lineage>
        <taxon>Bacteria</taxon>
        <taxon>Pseudomonadati</taxon>
        <taxon>Pseudomonadota</taxon>
        <taxon>Alphaproteobacteria</taxon>
        <taxon>Rhodobacterales</taxon>
        <taxon>Roseobacteraceae</taxon>
        <taxon>Roseobacter</taxon>
    </lineage>
</organism>
<evidence type="ECO:0008006" key="3">
    <source>
        <dbReference type="Google" id="ProtNLM"/>
    </source>
</evidence>